<dbReference type="InterPro" id="IPR027383">
    <property type="entry name" value="Znf_put"/>
</dbReference>
<comment type="caution">
    <text evidence="2">The sequence shown here is derived from an EMBL/GenBank/DDBJ whole genome shotgun (WGS) entry which is preliminary data.</text>
</comment>
<dbReference type="Proteomes" id="UP000319619">
    <property type="component" value="Unassembled WGS sequence"/>
</dbReference>
<feature type="domain" description="Putative zinc-finger" evidence="1">
    <location>
        <begin position="5"/>
        <end position="38"/>
    </location>
</feature>
<dbReference type="Pfam" id="PF13490">
    <property type="entry name" value="zf-HC2"/>
    <property type="match status" value="1"/>
</dbReference>
<name>A0A532V1K5_UNCL8</name>
<evidence type="ECO:0000313" key="3">
    <source>
        <dbReference type="Proteomes" id="UP000319619"/>
    </source>
</evidence>
<evidence type="ECO:0000259" key="1">
    <source>
        <dbReference type="Pfam" id="PF13490"/>
    </source>
</evidence>
<organism evidence="2 3">
    <name type="scientific">candidate division LCP-89 bacterium B3_LCP</name>
    <dbReference type="NCBI Taxonomy" id="2012998"/>
    <lineage>
        <taxon>Bacteria</taxon>
        <taxon>Pseudomonadati</taxon>
        <taxon>Bacteria division LCP-89</taxon>
    </lineage>
</organism>
<dbReference type="EMBL" id="NJBN01000003">
    <property type="protein sequence ID" value="TKJ41096.1"/>
    <property type="molecule type" value="Genomic_DNA"/>
</dbReference>
<sequence>MSKDCRPIMERLCEALDEDVSSPICQELQAHLDACPDCSLQVDTIKRTVEIYRSLPIENVPEEVEERLLVRLNLPCSGKESGERT</sequence>
<reference evidence="2 3" key="1">
    <citation type="submission" date="2017-06" db="EMBL/GenBank/DDBJ databases">
        <title>Novel microbial phyla capable of carbon fixation and sulfur reduction in deep-sea sediments.</title>
        <authorList>
            <person name="Huang J."/>
            <person name="Baker B."/>
            <person name="Wang Y."/>
        </authorList>
    </citation>
    <scope>NUCLEOTIDE SEQUENCE [LARGE SCALE GENOMIC DNA]</scope>
    <source>
        <strain evidence="2">B3_LCP</strain>
    </source>
</reference>
<dbReference type="AlphaFoldDB" id="A0A532V1K5"/>
<proteinExistence type="predicted"/>
<protein>
    <recommendedName>
        <fullName evidence="1">Putative zinc-finger domain-containing protein</fullName>
    </recommendedName>
</protein>
<accession>A0A532V1K5</accession>
<gene>
    <name evidence="2" type="ORF">CEE37_05360</name>
</gene>
<evidence type="ECO:0000313" key="2">
    <source>
        <dbReference type="EMBL" id="TKJ41096.1"/>
    </source>
</evidence>